<dbReference type="GO" id="GO:0009897">
    <property type="term" value="C:external side of plasma membrane"/>
    <property type="evidence" value="ECO:0007669"/>
    <property type="project" value="TreeGrafter"/>
</dbReference>
<evidence type="ECO:0000256" key="10">
    <source>
        <dbReference type="ARBA" id="ARBA00023319"/>
    </source>
</evidence>
<dbReference type="SMART" id="SM00409">
    <property type="entry name" value="IG"/>
    <property type="match status" value="2"/>
</dbReference>
<dbReference type="GeneID" id="109082514"/>
<evidence type="ECO:0000313" key="14">
    <source>
        <dbReference type="RefSeq" id="XP_042588591.1"/>
    </source>
</evidence>
<dbReference type="RefSeq" id="XP_042588590.1">
    <property type="nucleotide sequence ID" value="XM_042732656.1"/>
</dbReference>
<dbReference type="PANTHER" id="PTHR25466">
    <property type="entry name" value="T-LYMPHOCYTE ACTIVATION ANTIGEN"/>
    <property type="match status" value="1"/>
</dbReference>
<evidence type="ECO:0000256" key="4">
    <source>
        <dbReference type="ARBA" id="ARBA00022729"/>
    </source>
</evidence>
<dbReference type="GO" id="GO:0031295">
    <property type="term" value="P:T cell costimulation"/>
    <property type="evidence" value="ECO:0007669"/>
    <property type="project" value="TreeGrafter"/>
</dbReference>
<dbReference type="InterPro" id="IPR003599">
    <property type="entry name" value="Ig_sub"/>
</dbReference>
<proteinExistence type="predicted"/>
<evidence type="ECO:0000256" key="8">
    <source>
        <dbReference type="ARBA" id="ARBA00023170"/>
    </source>
</evidence>
<dbReference type="GO" id="GO:0006955">
    <property type="term" value="P:immune response"/>
    <property type="evidence" value="ECO:0007669"/>
    <property type="project" value="TreeGrafter"/>
</dbReference>
<evidence type="ECO:0000256" key="3">
    <source>
        <dbReference type="ARBA" id="ARBA00022692"/>
    </source>
</evidence>
<dbReference type="PROSITE" id="PS50835">
    <property type="entry name" value="IG_LIKE"/>
    <property type="match status" value="2"/>
</dbReference>
<keyword evidence="5 11" id="KW-1133">Transmembrane helix</keyword>
<evidence type="ECO:0000256" key="6">
    <source>
        <dbReference type="ARBA" id="ARBA00023136"/>
    </source>
</evidence>
<dbReference type="AlphaFoldDB" id="A0A9R0A9E3"/>
<gene>
    <name evidence="13 14" type="primary">LOC109082514</name>
</gene>
<name>A0A9R0A9E3_CYPCA</name>
<reference evidence="13 14" key="1">
    <citation type="submission" date="2025-04" db="UniProtKB">
        <authorList>
            <consortium name="RefSeq"/>
        </authorList>
    </citation>
    <scope>IDENTIFICATION</scope>
    <source>
        <tissue evidence="13 14">Muscle</tissue>
    </source>
</reference>
<accession>A0A9R0A9E3</accession>
<dbReference type="PANTHER" id="PTHR25466:SF9">
    <property type="entry name" value="FIBRONECTIN TYPE-III DOMAIN-CONTAINING PROTEIN"/>
    <property type="match status" value="1"/>
</dbReference>
<evidence type="ECO:0000313" key="13">
    <source>
        <dbReference type="RefSeq" id="XP_042588590.1"/>
    </source>
</evidence>
<dbReference type="InterPro" id="IPR013106">
    <property type="entry name" value="Ig_V-set"/>
</dbReference>
<dbReference type="InterPro" id="IPR007110">
    <property type="entry name" value="Ig-like_dom"/>
</dbReference>
<dbReference type="GO" id="GO:0042102">
    <property type="term" value="P:positive regulation of T cell proliferation"/>
    <property type="evidence" value="ECO:0007669"/>
    <property type="project" value="TreeGrafter"/>
</dbReference>
<dbReference type="RefSeq" id="XP_042588591.1">
    <property type="nucleotide sequence ID" value="XM_042732657.1"/>
</dbReference>
<keyword evidence="9" id="KW-0325">Glycoprotein</keyword>
<keyword evidence="4" id="KW-0732">Signal</keyword>
<feature type="domain" description="Ig-like" evidence="12">
    <location>
        <begin position="68"/>
        <end position="162"/>
    </location>
</feature>
<keyword evidence="2" id="KW-1003">Cell membrane</keyword>
<dbReference type="InterPro" id="IPR051713">
    <property type="entry name" value="T-cell_Activation_Regulation"/>
</dbReference>
<protein>
    <submittedName>
        <fullName evidence="13 14">Uncharacterized protein LOC109082514 isoform X1</fullName>
    </submittedName>
</protein>
<keyword evidence="8" id="KW-0675">Receptor</keyword>
<keyword evidence="3 11" id="KW-0812">Transmembrane</keyword>
<dbReference type="OrthoDB" id="8893416at2759"/>
<dbReference type="Pfam" id="PF07686">
    <property type="entry name" value="V-set"/>
    <property type="match status" value="1"/>
</dbReference>
<evidence type="ECO:0000256" key="11">
    <source>
        <dbReference type="SAM" id="Phobius"/>
    </source>
</evidence>
<dbReference type="KEGG" id="ccar:109082514"/>
<keyword evidence="6 11" id="KW-0472">Membrane</keyword>
<dbReference type="Proteomes" id="UP001155660">
    <property type="component" value="Chromosome B10"/>
</dbReference>
<sequence length="329" mass="36960">MEASNDGEDCGCAHGQEVHHSECMFVCRSVTHSEHIDMFLKWITNCLLFLTFVYLMHTDAENDFRTVEGQTVSLPCHSPPNDSVQVSVEWTKHSANSTPICKLTINNITGSITGECIPRFKFNKKYFTLSIENVQLSDADNYSCKTTRIILPPSLDYTTNVTLQVAARPHLQKLDSSNGTCINLLCSMEDLTTELVNFTWSQEGHGSLHPFTSYPMKSELRLCKPDWSDGDTITCYANYSSTQTQRSIHLTSQKESVKDVLLLIISVSSAAGLILCIILTVVICKCRKRDESGSIVFSNKVYENFSFAMARQNTQSNDKPQTEECIYEN</sequence>
<evidence type="ECO:0000256" key="7">
    <source>
        <dbReference type="ARBA" id="ARBA00023157"/>
    </source>
</evidence>
<evidence type="ECO:0000256" key="1">
    <source>
        <dbReference type="ARBA" id="ARBA00004251"/>
    </source>
</evidence>
<dbReference type="GO" id="GO:0042130">
    <property type="term" value="P:negative regulation of T cell proliferation"/>
    <property type="evidence" value="ECO:0007669"/>
    <property type="project" value="TreeGrafter"/>
</dbReference>
<comment type="subcellular location">
    <subcellularLocation>
        <location evidence="1">Cell membrane</location>
        <topology evidence="1">Single-pass type I membrane protein</topology>
    </subcellularLocation>
</comment>
<feature type="transmembrane region" description="Helical" evidence="11">
    <location>
        <begin position="260"/>
        <end position="283"/>
    </location>
</feature>
<evidence type="ECO:0000256" key="2">
    <source>
        <dbReference type="ARBA" id="ARBA00022475"/>
    </source>
</evidence>
<evidence type="ECO:0000256" key="5">
    <source>
        <dbReference type="ARBA" id="ARBA00022989"/>
    </source>
</evidence>
<evidence type="ECO:0000256" key="9">
    <source>
        <dbReference type="ARBA" id="ARBA00023180"/>
    </source>
</evidence>
<evidence type="ECO:0000259" key="12">
    <source>
        <dbReference type="PROSITE" id="PS50835"/>
    </source>
</evidence>
<feature type="domain" description="Ig-like" evidence="12">
    <location>
        <begin position="169"/>
        <end position="251"/>
    </location>
</feature>
<organism evidence="14">
    <name type="scientific">Cyprinus carpio</name>
    <name type="common">Common carp</name>
    <dbReference type="NCBI Taxonomy" id="7962"/>
    <lineage>
        <taxon>Eukaryota</taxon>
        <taxon>Metazoa</taxon>
        <taxon>Chordata</taxon>
        <taxon>Craniata</taxon>
        <taxon>Vertebrata</taxon>
        <taxon>Euteleostomi</taxon>
        <taxon>Actinopterygii</taxon>
        <taxon>Neopterygii</taxon>
        <taxon>Teleostei</taxon>
        <taxon>Ostariophysi</taxon>
        <taxon>Cypriniformes</taxon>
        <taxon>Cyprinidae</taxon>
        <taxon>Cyprininae</taxon>
        <taxon>Cyprinus</taxon>
    </lineage>
</organism>
<keyword evidence="10" id="KW-0393">Immunoglobulin domain</keyword>
<dbReference type="GO" id="GO:0007166">
    <property type="term" value="P:cell surface receptor signaling pathway"/>
    <property type="evidence" value="ECO:0007669"/>
    <property type="project" value="TreeGrafter"/>
</dbReference>
<keyword evidence="7" id="KW-1015">Disulfide bond</keyword>
<dbReference type="GO" id="GO:0071222">
    <property type="term" value="P:cellular response to lipopolysaccharide"/>
    <property type="evidence" value="ECO:0007669"/>
    <property type="project" value="TreeGrafter"/>
</dbReference>